<evidence type="ECO:0000256" key="5">
    <source>
        <dbReference type="SAM" id="Phobius"/>
    </source>
</evidence>
<dbReference type="Pfam" id="PF00001">
    <property type="entry name" value="7tm_1"/>
    <property type="match status" value="1"/>
</dbReference>
<sequence length="464" mass="53072">MALKTNSKDQISQRLRLLSFGILMLGTSCLRDKQLLLTNSNLDNFLQHYVFPIQFILGVAGNSINLIVLLSKGMRSKTNSLLSAMAFADLALLFCMLPHSLASFEIAYRSYTFRYFYYVSKRQLNAFANFFSTAATWLVLFLLTVSVERFIGIRSPVHAHFKWKEKGVLLIIIPIFIGAFVITFYHHIAYKYSIYIICNGTQLKGSVRPIDYNWTGNKLYGNALTKYIHYGKYLQLITVILVPIVAVAFLNVSLIYLMRNRVVIQRNRSTSNNNDYSMLRSCNDTGIMQRQERKVTVTVLAIVTCFTITHAPSLIPFVWETLGISKENPRPFLVTVSIANSLLITGKVLNFVLFCSSSVHFRRRLMHILLSHFMRRSESRKLKKVSTSQFKNAAPVPSMRKASTSLSRRSIQWQDSVGKSSIKYIKHYCTKSKMAPKKRISFNEEGDKNFAPFPSPISQQAYIY</sequence>
<feature type="transmembrane region" description="Helical" evidence="5">
    <location>
        <begin position="297"/>
        <end position="319"/>
    </location>
</feature>
<feature type="transmembrane region" description="Helical" evidence="5">
    <location>
        <begin position="47"/>
        <end position="69"/>
    </location>
</feature>
<feature type="transmembrane region" description="Helical" evidence="5">
    <location>
        <begin position="81"/>
        <end position="104"/>
    </location>
</feature>
<feature type="transmembrane region" description="Helical" evidence="5">
    <location>
        <begin position="331"/>
        <end position="356"/>
    </location>
</feature>
<protein>
    <submittedName>
        <fullName evidence="7">G_PROTEIN_RECEP_F1_2 domain-containing protein</fullName>
    </submittedName>
</protein>
<dbReference type="STRING" id="6293.A0A1I8EHT3"/>
<evidence type="ECO:0000256" key="4">
    <source>
        <dbReference type="ARBA" id="ARBA00023136"/>
    </source>
</evidence>
<dbReference type="PANTHER" id="PTHR46895">
    <property type="entry name" value="PROTEIN CBG20548-RELATED"/>
    <property type="match status" value="1"/>
</dbReference>
<dbReference type="WBParaSite" id="maker-PairedContig_2095-snap-gene-0.8-mRNA-1">
    <property type="protein sequence ID" value="maker-PairedContig_2095-snap-gene-0.8-mRNA-1"/>
    <property type="gene ID" value="maker-PairedContig_2095-snap-gene-0.8"/>
</dbReference>
<dbReference type="PANTHER" id="PTHR46895:SF1">
    <property type="entry name" value="G-PROTEIN COUPLED RECEPTORS FAMILY 1 PROFILE DOMAIN-CONTAINING PROTEIN"/>
    <property type="match status" value="1"/>
</dbReference>
<evidence type="ECO:0000256" key="3">
    <source>
        <dbReference type="ARBA" id="ARBA00022989"/>
    </source>
</evidence>
<keyword evidence="3 5" id="KW-1133">Transmembrane helix</keyword>
<dbReference type="AlphaFoldDB" id="A0A1I8EHT3"/>
<comment type="subcellular location">
    <subcellularLocation>
        <location evidence="1">Membrane</location>
    </subcellularLocation>
</comment>
<keyword evidence="2 5" id="KW-0812">Transmembrane</keyword>
<reference evidence="7" key="1">
    <citation type="submission" date="2016-11" db="UniProtKB">
        <authorList>
            <consortium name="WormBaseParasite"/>
        </authorList>
    </citation>
    <scope>IDENTIFICATION</scope>
    <source>
        <strain evidence="7">pt0022</strain>
    </source>
</reference>
<feature type="transmembrane region" description="Helical" evidence="5">
    <location>
        <begin position="124"/>
        <end position="147"/>
    </location>
</feature>
<proteinExistence type="predicted"/>
<dbReference type="PROSITE" id="PS50262">
    <property type="entry name" value="G_PROTEIN_RECEP_F1_2"/>
    <property type="match status" value="1"/>
</dbReference>
<evidence type="ECO:0000256" key="2">
    <source>
        <dbReference type="ARBA" id="ARBA00022692"/>
    </source>
</evidence>
<dbReference type="InterPro" id="IPR017452">
    <property type="entry name" value="GPCR_Rhodpsn_7TM"/>
</dbReference>
<dbReference type="PRINTS" id="PR00237">
    <property type="entry name" value="GPCRRHODOPSN"/>
</dbReference>
<feature type="transmembrane region" description="Helical" evidence="5">
    <location>
        <begin position="168"/>
        <end position="188"/>
    </location>
</feature>
<evidence type="ECO:0000259" key="6">
    <source>
        <dbReference type="PROSITE" id="PS50262"/>
    </source>
</evidence>
<dbReference type="SUPFAM" id="SSF81321">
    <property type="entry name" value="Family A G protein-coupled receptor-like"/>
    <property type="match status" value="1"/>
</dbReference>
<dbReference type="GO" id="GO:0016020">
    <property type="term" value="C:membrane"/>
    <property type="evidence" value="ECO:0007669"/>
    <property type="project" value="UniProtKB-SubCell"/>
</dbReference>
<accession>A0A1I8EHT3</accession>
<organism evidence="7">
    <name type="scientific">Wuchereria bancrofti</name>
    <dbReference type="NCBI Taxonomy" id="6293"/>
    <lineage>
        <taxon>Eukaryota</taxon>
        <taxon>Metazoa</taxon>
        <taxon>Ecdysozoa</taxon>
        <taxon>Nematoda</taxon>
        <taxon>Chromadorea</taxon>
        <taxon>Rhabditida</taxon>
        <taxon>Spirurina</taxon>
        <taxon>Spiruromorpha</taxon>
        <taxon>Filarioidea</taxon>
        <taxon>Onchocercidae</taxon>
        <taxon>Wuchereria</taxon>
    </lineage>
</organism>
<dbReference type="InterPro" id="IPR000276">
    <property type="entry name" value="GPCR_Rhodpsn"/>
</dbReference>
<dbReference type="GO" id="GO:0004930">
    <property type="term" value="F:G protein-coupled receptor activity"/>
    <property type="evidence" value="ECO:0007669"/>
    <property type="project" value="InterPro"/>
</dbReference>
<dbReference type="CDD" id="cd14978">
    <property type="entry name" value="7tmA_FMRFamide_R-like"/>
    <property type="match status" value="1"/>
</dbReference>
<dbReference type="PROSITE" id="PS51257">
    <property type="entry name" value="PROKAR_LIPOPROTEIN"/>
    <property type="match status" value="1"/>
</dbReference>
<name>A0A1I8EHT3_WUCBA</name>
<feature type="domain" description="G-protein coupled receptors family 1 profile" evidence="6">
    <location>
        <begin position="61"/>
        <end position="354"/>
    </location>
</feature>
<evidence type="ECO:0000256" key="1">
    <source>
        <dbReference type="ARBA" id="ARBA00004370"/>
    </source>
</evidence>
<evidence type="ECO:0000313" key="7">
    <source>
        <dbReference type="WBParaSite" id="maker-PairedContig_2095-snap-gene-0.8-mRNA-1"/>
    </source>
</evidence>
<feature type="transmembrane region" description="Helical" evidence="5">
    <location>
        <begin position="233"/>
        <end position="258"/>
    </location>
</feature>
<keyword evidence="4 5" id="KW-0472">Membrane</keyword>
<dbReference type="Gene3D" id="1.20.1070.10">
    <property type="entry name" value="Rhodopsin 7-helix transmembrane proteins"/>
    <property type="match status" value="1"/>
</dbReference>